<organism evidence="2 3">
    <name type="scientific">Colletotrichum liriopes</name>
    <dbReference type="NCBI Taxonomy" id="708192"/>
    <lineage>
        <taxon>Eukaryota</taxon>
        <taxon>Fungi</taxon>
        <taxon>Dikarya</taxon>
        <taxon>Ascomycota</taxon>
        <taxon>Pezizomycotina</taxon>
        <taxon>Sordariomycetes</taxon>
        <taxon>Hypocreomycetidae</taxon>
        <taxon>Glomerellales</taxon>
        <taxon>Glomerellaceae</taxon>
        <taxon>Colletotrichum</taxon>
        <taxon>Colletotrichum spaethianum species complex</taxon>
    </lineage>
</organism>
<name>A0AA37GSA7_9PEZI</name>
<sequence>MPSRPSYNGSKHEQWAQKANAPPPSVTLHWRARPPPNPQDRKLFLKCPASAVSGKMAVSAQRSRGRMKGGLCMTLHSGSLQPQTPQLTEPPLSVTARRTAPPGHRGNGPRDVRPF</sequence>
<dbReference type="Proteomes" id="UP001055172">
    <property type="component" value="Unassembled WGS sequence"/>
</dbReference>
<dbReference type="AlphaFoldDB" id="A0AA37GSA7"/>
<evidence type="ECO:0000313" key="3">
    <source>
        <dbReference type="Proteomes" id="UP001055172"/>
    </source>
</evidence>
<feature type="compositionally biased region" description="Low complexity" evidence="1">
    <location>
        <begin position="80"/>
        <end position="92"/>
    </location>
</feature>
<proteinExistence type="predicted"/>
<keyword evidence="3" id="KW-1185">Reference proteome</keyword>
<evidence type="ECO:0000256" key="1">
    <source>
        <dbReference type="SAM" id="MobiDB-lite"/>
    </source>
</evidence>
<protein>
    <submittedName>
        <fullName evidence="2">Uncharacterized protein</fullName>
    </submittedName>
</protein>
<evidence type="ECO:0000313" key="2">
    <source>
        <dbReference type="EMBL" id="GJC85909.1"/>
    </source>
</evidence>
<feature type="region of interest" description="Disordered" evidence="1">
    <location>
        <begin position="1"/>
        <end position="115"/>
    </location>
</feature>
<reference evidence="2 3" key="1">
    <citation type="submission" date="2021-07" db="EMBL/GenBank/DDBJ databases">
        <title>Genome data of Colletotrichum spaethianum.</title>
        <authorList>
            <person name="Utami Y.D."/>
            <person name="Hiruma K."/>
        </authorList>
    </citation>
    <scope>NUCLEOTIDE SEQUENCE [LARGE SCALE GENOMIC DNA]</scope>
    <source>
        <strain evidence="2 3">MAFF 242679</strain>
    </source>
</reference>
<comment type="caution">
    <text evidence="2">The sequence shown here is derived from an EMBL/GenBank/DDBJ whole genome shotgun (WGS) entry which is preliminary data.</text>
</comment>
<dbReference type="EMBL" id="BPPX01000019">
    <property type="protein sequence ID" value="GJC85909.1"/>
    <property type="molecule type" value="Genomic_DNA"/>
</dbReference>
<gene>
    <name evidence="2" type="ORF">ColLi_08747</name>
</gene>
<accession>A0AA37GSA7</accession>